<comment type="domain">
    <text evidence="10">The DHHC domain is required for palmitoyltransferase activity.</text>
</comment>
<dbReference type="GO" id="GO:0099402">
    <property type="term" value="P:plant organ development"/>
    <property type="evidence" value="ECO:0007669"/>
    <property type="project" value="EnsemblPlants"/>
</dbReference>
<evidence type="ECO:0000256" key="2">
    <source>
        <dbReference type="ARBA" id="ARBA00008574"/>
    </source>
</evidence>
<reference evidence="13" key="1">
    <citation type="submission" date="2019-03" db="EMBL/GenBank/DDBJ databases">
        <title>WGS assembly of Setaria viridis.</title>
        <authorList>
            <person name="Huang P."/>
            <person name="Jenkins J."/>
            <person name="Grimwood J."/>
            <person name="Barry K."/>
            <person name="Healey A."/>
            <person name="Mamidi S."/>
            <person name="Sreedasyam A."/>
            <person name="Shu S."/>
            <person name="Feldman M."/>
            <person name="Wu J."/>
            <person name="Yu Y."/>
            <person name="Chen C."/>
            <person name="Johnson J."/>
            <person name="Rokhsar D."/>
            <person name="Baxter I."/>
            <person name="Schmutz J."/>
            <person name="Brutnell T."/>
            <person name="Kellogg E."/>
        </authorList>
    </citation>
    <scope>NUCLEOTIDE SEQUENCE [LARGE SCALE GENOMIC DNA]</scope>
</reference>
<name>A0A4U6WDN7_SETVI</name>
<keyword evidence="4 10" id="KW-0812">Transmembrane</keyword>
<keyword evidence="9 10" id="KW-0012">Acyltransferase</keyword>
<organism evidence="13 14">
    <name type="scientific">Setaria viridis</name>
    <name type="common">Green bristlegrass</name>
    <name type="synonym">Setaria italica subsp. viridis</name>
    <dbReference type="NCBI Taxonomy" id="4556"/>
    <lineage>
        <taxon>Eukaryota</taxon>
        <taxon>Viridiplantae</taxon>
        <taxon>Streptophyta</taxon>
        <taxon>Embryophyta</taxon>
        <taxon>Tracheophyta</taxon>
        <taxon>Spermatophyta</taxon>
        <taxon>Magnoliopsida</taxon>
        <taxon>Liliopsida</taxon>
        <taxon>Poales</taxon>
        <taxon>Poaceae</taxon>
        <taxon>PACMAD clade</taxon>
        <taxon>Panicoideae</taxon>
        <taxon>Panicodae</taxon>
        <taxon>Paniceae</taxon>
        <taxon>Cenchrinae</taxon>
        <taxon>Setaria</taxon>
    </lineage>
</organism>
<evidence type="ECO:0000256" key="11">
    <source>
        <dbReference type="SAM" id="MobiDB-lite"/>
    </source>
</evidence>
<dbReference type="GO" id="GO:0005794">
    <property type="term" value="C:Golgi apparatus"/>
    <property type="evidence" value="ECO:0007669"/>
    <property type="project" value="TreeGrafter"/>
</dbReference>
<dbReference type="GO" id="GO:0009705">
    <property type="term" value="C:plant-type vacuole membrane"/>
    <property type="evidence" value="ECO:0007669"/>
    <property type="project" value="EnsemblPlants"/>
</dbReference>
<proteinExistence type="inferred from homology"/>
<keyword evidence="14" id="KW-1185">Reference proteome</keyword>
<keyword evidence="7" id="KW-0564">Palmitate</keyword>
<keyword evidence="6 10" id="KW-0472">Membrane</keyword>
<evidence type="ECO:0000256" key="7">
    <source>
        <dbReference type="ARBA" id="ARBA00023139"/>
    </source>
</evidence>
<keyword evidence="8" id="KW-0449">Lipoprotein</keyword>
<dbReference type="PANTHER" id="PTHR22883:SF301">
    <property type="entry name" value="PALMITOYLTRANSFERASE ZDHHC12"/>
    <property type="match status" value="1"/>
</dbReference>
<evidence type="ECO:0000313" key="13">
    <source>
        <dbReference type="EMBL" id="TKW40831.1"/>
    </source>
</evidence>
<dbReference type="GO" id="GO:0005783">
    <property type="term" value="C:endoplasmic reticulum"/>
    <property type="evidence" value="ECO:0007669"/>
    <property type="project" value="TreeGrafter"/>
</dbReference>
<evidence type="ECO:0000259" key="12">
    <source>
        <dbReference type="Pfam" id="PF01529"/>
    </source>
</evidence>
<dbReference type="Proteomes" id="UP000298652">
    <property type="component" value="Chromosome 1"/>
</dbReference>
<comment type="subcellular location">
    <subcellularLocation>
        <location evidence="1">Endomembrane system</location>
        <topology evidence="1">Multi-pass membrane protein</topology>
    </subcellularLocation>
</comment>
<evidence type="ECO:0000256" key="8">
    <source>
        <dbReference type="ARBA" id="ARBA00023288"/>
    </source>
</evidence>
<keyword evidence="3 10" id="KW-0808">Transferase</keyword>
<dbReference type="Pfam" id="PF01529">
    <property type="entry name" value="DHHC"/>
    <property type="match status" value="1"/>
</dbReference>
<dbReference type="InterPro" id="IPR001594">
    <property type="entry name" value="Palmitoyltrfase_DHHC"/>
</dbReference>
<evidence type="ECO:0000256" key="6">
    <source>
        <dbReference type="ARBA" id="ARBA00023136"/>
    </source>
</evidence>
<feature type="transmembrane region" description="Helical" evidence="10">
    <location>
        <begin position="117"/>
        <end position="136"/>
    </location>
</feature>
<feature type="region of interest" description="Disordered" evidence="11">
    <location>
        <begin position="1"/>
        <end position="76"/>
    </location>
</feature>
<evidence type="ECO:0000256" key="5">
    <source>
        <dbReference type="ARBA" id="ARBA00022989"/>
    </source>
</evidence>
<evidence type="ECO:0000256" key="4">
    <source>
        <dbReference type="ARBA" id="ARBA00022692"/>
    </source>
</evidence>
<dbReference type="OMA" id="IRTWTCT"/>
<comment type="catalytic activity">
    <reaction evidence="10">
        <text>L-cysteinyl-[protein] + hexadecanoyl-CoA = S-hexadecanoyl-L-cysteinyl-[protein] + CoA</text>
        <dbReference type="Rhea" id="RHEA:36683"/>
        <dbReference type="Rhea" id="RHEA-COMP:10131"/>
        <dbReference type="Rhea" id="RHEA-COMP:11032"/>
        <dbReference type="ChEBI" id="CHEBI:29950"/>
        <dbReference type="ChEBI" id="CHEBI:57287"/>
        <dbReference type="ChEBI" id="CHEBI:57379"/>
        <dbReference type="ChEBI" id="CHEBI:74151"/>
        <dbReference type="EC" id="2.3.1.225"/>
    </reaction>
</comment>
<keyword evidence="5 10" id="KW-1133">Transmembrane helix</keyword>
<feature type="compositionally biased region" description="Low complexity" evidence="11">
    <location>
        <begin position="46"/>
        <end position="70"/>
    </location>
</feature>
<dbReference type="GO" id="GO:0009651">
    <property type="term" value="P:response to salt stress"/>
    <property type="evidence" value="ECO:0007669"/>
    <property type="project" value="EnsemblPlants"/>
</dbReference>
<sequence>MFCLPGRPRRDGSPSPASSTEIVASDAPEPRGAGDLPSPGPPTEPTSPAAAPPSDATATETASMASSSATEPGTRLSDRVRRSSLGLRFMVLLMHVLFVGAVFFLDPTLDWRIHEEPWYIGVYGVLVLLTLVQYFYTAGSSPGYVVDVMRAGSSMHATFVNTAALSKQSNSRNGNISSPTSRAQLQKLSTMTPSSSWAQMVMDLYPPGSSSRDWTCTYCRVVQPPRTRHCHDCDKCVLQFDHHCIWLGTCIGKKNHCRFWWYIFEETILCIWTAALYIESLRLDVDKAWWKDFVGVILLAVLIFILIFLLLLLGFHSYIALTNQTTYEVARRKRIFYLRGVPERVHPFSKGICRNLYDFCCSSQKGYILEALPPAEDLEARAARYTCRDVICCRCC</sequence>
<feature type="transmembrane region" description="Helical" evidence="10">
    <location>
        <begin position="85"/>
        <end position="105"/>
    </location>
</feature>
<evidence type="ECO:0000256" key="3">
    <source>
        <dbReference type="ARBA" id="ARBA00022679"/>
    </source>
</evidence>
<evidence type="ECO:0000256" key="10">
    <source>
        <dbReference type="RuleBase" id="RU079119"/>
    </source>
</evidence>
<dbReference type="Gramene" id="TKW40831">
    <property type="protein sequence ID" value="TKW40831"/>
    <property type="gene ID" value="SEVIR_1G271900v2"/>
</dbReference>
<evidence type="ECO:0000256" key="9">
    <source>
        <dbReference type="ARBA" id="ARBA00023315"/>
    </source>
</evidence>
<feature type="transmembrane region" description="Helical" evidence="10">
    <location>
        <begin position="259"/>
        <end position="278"/>
    </location>
</feature>
<comment type="similarity">
    <text evidence="2 10">Belongs to the DHHC palmitoyltransferase family.</text>
</comment>
<accession>A0A4U6WDN7</accession>
<feature type="domain" description="Palmitoyltransferase DHHC" evidence="12">
    <location>
        <begin position="214"/>
        <end position="331"/>
    </location>
</feature>
<dbReference type="EC" id="2.3.1.225" evidence="10"/>
<dbReference type="InterPro" id="IPR039859">
    <property type="entry name" value="PFA4/ZDH16/20/ERF2-like"/>
</dbReference>
<dbReference type="EMBL" id="CM016552">
    <property type="protein sequence ID" value="TKW40831.1"/>
    <property type="molecule type" value="Genomic_DNA"/>
</dbReference>
<dbReference type="PANTHER" id="PTHR22883">
    <property type="entry name" value="ZINC FINGER DHHC DOMAIN CONTAINING PROTEIN"/>
    <property type="match status" value="1"/>
</dbReference>
<dbReference type="AlphaFoldDB" id="A0A4U6WDN7"/>
<protein>
    <recommendedName>
        <fullName evidence="10">S-acyltransferase</fullName>
        <ecNumber evidence="10">2.3.1.225</ecNumber>
    </recommendedName>
    <alternativeName>
        <fullName evidence="10">Palmitoyltransferase</fullName>
    </alternativeName>
</protein>
<dbReference type="GO" id="GO:0019706">
    <property type="term" value="F:protein-cysteine S-palmitoyltransferase activity"/>
    <property type="evidence" value="ECO:0007669"/>
    <property type="project" value="UniProtKB-EC"/>
</dbReference>
<dbReference type="GO" id="GO:0006612">
    <property type="term" value="P:protein targeting to membrane"/>
    <property type="evidence" value="ECO:0007669"/>
    <property type="project" value="TreeGrafter"/>
</dbReference>
<feature type="transmembrane region" description="Helical" evidence="10">
    <location>
        <begin position="293"/>
        <end position="315"/>
    </location>
</feature>
<dbReference type="PROSITE" id="PS50216">
    <property type="entry name" value="DHHC"/>
    <property type="match status" value="1"/>
</dbReference>
<evidence type="ECO:0000256" key="1">
    <source>
        <dbReference type="ARBA" id="ARBA00004127"/>
    </source>
</evidence>
<evidence type="ECO:0000313" key="14">
    <source>
        <dbReference type="Proteomes" id="UP000298652"/>
    </source>
</evidence>
<gene>
    <name evidence="13" type="ORF">SEVIR_1G271900v2</name>
</gene>